<keyword evidence="1" id="KW-0732">Signal</keyword>
<dbReference type="SMART" id="SM00028">
    <property type="entry name" value="TPR"/>
    <property type="match status" value="4"/>
</dbReference>
<keyword evidence="3" id="KW-1185">Reference proteome</keyword>
<reference evidence="2 3" key="1">
    <citation type="submission" date="2023-09" db="EMBL/GenBank/DDBJ databases">
        <authorList>
            <person name="Rey-Velasco X."/>
        </authorList>
    </citation>
    <scope>NUCLEOTIDE SEQUENCE [LARGE SCALE GENOMIC DNA]</scope>
    <source>
        <strain evidence="2 3">P117</strain>
    </source>
</reference>
<dbReference type="InterPro" id="IPR011990">
    <property type="entry name" value="TPR-like_helical_dom_sf"/>
</dbReference>
<proteinExistence type="predicted"/>
<accession>A0ABU2ZLW7</accession>
<sequence length="854" mass="96005">MRLNRRFNLIPISIVLFSLFLVACSTQQSEEEFTESAKRLVEESAFSQLEITAKNFLAKNPDSAIARSFLVRSLVGGGNYTEAINQWNRIDNPKKDILELSLDDVLEAQYFLGTYEEAASLLSDNNIESPSKRLSLLTFLTKLKTLSNEEVIALDISSIFTDPDSQYASLGKAMIDTFTNEGSTALKSFFEQNSNDSSAIFQSIAADHFSFLKEYSVAESYLERYLSLRPNHHIAYLSFINTLILQEKVDRANLELKDILSKFPNQPLANQQMAKIALMQDNLPLAKVHIERSIQYGFNTRNNHLVAGLINYNLNNYEQAISNLERALSNMQEYSEYSLILNYAKARVGADKDSVLQPADKVIQELSDIKKINSLLGGYRDSGNTEELASTLRDLSTNSPDTKVAFDLAVKQAAVSIEDSSEMFSLAKDIVENKGSVDSLAYDKAKVLHTSKLVNEGKLTQAISIAEKWLNESNYAFMDVLLYSDLLVRDGQYAKANATLDKGLTVTIHPVFYSRQVNIEFAQKNYKAAHALSEKALTLMPYSFNYLSQYAALNQIVKSGDDVFIESIYEDYETNGLSLIYLSEYFREIDNNQKSIKLLQEGKPKFPQLSSQIVLLSAENYLALGDIDAVNMQLSELSKLELQDIKLYPRYARLFKASVDQNLVLDILKGVIRKYPAFLPAKNQLAWQYVTSGNNSEAITLLEGLQNVDSPEPGRILGLAQRNSGKIKTASEIWSKNYQNYQDPESLMLLSELYFQLGEKDRASQLINSHLIKEPNHIGLKLLLAGNVDTAKAKDLYRQVLSIDANNIFALTNLAWVIFNDEGKNQEAIELIEQARNIAPDNQNVQATYNSILE</sequence>
<protein>
    <submittedName>
        <fullName evidence="2">Uncharacterized protein</fullName>
    </submittedName>
</protein>
<name>A0ABU2ZLW7_9ALTE</name>
<dbReference type="SUPFAM" id="SSF48452">
    <property type="entry name" value="TPR-like"/>
    <property type="match status" value="2"/>
</dbReference>
<evidence type="ECO:0000313" key="2">
    <source>
        <dbReference type="EMBL" id="MDT0593620.1"/>
    </source>
</evidence>
<feature type="chain" id="PRO_5046117999" evidence="1">
    <location>
        <begin position="24"/>
        <end position="854"/>
    </location>
</feature>
<evidence type="ECO:0000313" key="3">
    <source>
        <dbReference type="Proteomes" id="UP001253545"/>
    </source>
</evidence>
<organism evidence="2 3">
    <name type="scientific">Glaciecola petra</name>
    <dbReference type="NCBI Taxonomy" id="3075602"/>
    <lineage>
        <taxon>Bacteria</taxon>
        <taxon>Pseudomonadati</taxon>
        <taxon>Pseudomonadota</taxon>
        <taxon>Gammaproteobacteria</taxon>
        <taxon>Alteromonadales</taxon>
        <taxon>Alteromonadaceae</taxon>
        <taxon>Glaciecola</taxon>
    </lineage>
</organism>
<comment type="caution">
    <text evidence="2">The sequence shown here is derived from an EMBL/GenBank/DDBJ whole genome shotgun (WGS) entry which is preliminary data.</text>
</comment>
<dbReference type="Gene3D" id="1.25.40.10">
    <property type="entry name" value="Tetratricopeptide repeat domain"/>
    <property type="match status" value="3"/>
</dbReference>
<dbReference type="PROSITE" id="PS51257">
    <property type="entry name" value="PROKAR_LIPOPROTEIN"/>
    <property type="match status" value="1"/>
</dbReference>
<feature type="signal peptide" evidence="1">
    <location>
        <begin position="1"/>
        <end position="23"/>
    </location>
</feature>
<dbReference type="PANTHER" id="PTHR12558:SF13">
    <property type="entry name" value="CELL DIVISION CYCLE PROTEIN 27 HOMOLOG"/>
    <property type="match status" value="1"/>
</dbReference>
<dbReference type="RefSeq" id="WP_311367127.1">
    <property type="nucleotide sequence ID" value="NZ_JAVRHX010000001.1"/>
</dbReference>
<dbReference type="PANTHER" id="PTHR12558">
    <property type="entry name" value="CELL DIVISION CYCLE 16,23,27"/>
    <property type="match status" value="1"/>
</dbReference>
<dbReference type="Proteomes" id="UP001253545">
    <property type="component" value="Unassembled WGS sequence"/>
</dbReference>
<dbReference type="InterPro" id="IPR019734">
    <property type="entry name" value="TPR_rpt"/>
</dbReference>
<dbReference type="EMBL" id="JAVRHX010000001">
    <property type="protein sequence ID" value="MDT0593620.1"/>
    <property type="molecule type" value="Genomic_DNA"/>
</dbReference>
<evidence type="ECO:0000256" key="1">
    <source>
        <dbReference type="SAM" id="SignalP"/>
    </source>
</evidence>
<gene>
    <name evidence="2" type="ORF">RM552_02025</name>
</gene>